<dbReference type="AlphaFoldDB" id="A0A5C6DGX6"/>
<evidence type="ECO:0000256" key="7">
    <source>
        <dbReference type="ARBA" id="ARBA00049127"/>
    </source>
</evidence>
<accession>A0A5C6DGX6</accession>
<dbReference type="InterPro" id="IPR022653">
    <property type="entry name" value="De-COase2_pyr-phos_BS"/>
</dbReference>
<dbReference type="CDD" id="cd00622">
    <property type="entry name" value="PLPDE_III_ODC"/>
    <property type="match status" value="1"/>
</dbReference>
<dbReference type="InterPro" id="IPR000183">
    <property type="entry name" value="Orn/DAP/Arg_de-COase"/>
</dbReference>
<gene>
    <name evidence="10" type="primary">ldc</name>
    <name evidence="10" type="ORF">Q31b_53500</name>
</gene>
<proteinExistence type="inferred from homology"/>
<dbReference type="Gene3D" id="3.20.20.10">
    <property type="entry name" value="Alanine racemase"/>
    <property type="match status" value="1"/>
</dbReference>
<evidence type="ECO:0000256" key="2">
    <source>
        <dbReference type="ARBA" id="ARBA00008872"/>
    </source>
</evidence>
<dbReference type="PANTHER" id="PTHR11482:SF6">
    <property type="entry name" value="ORNITHINE DECARBOXYLASE 1-RELATED"/>
    <property type="match status" value="1"/>
</dbReference>
<evidence type="ECO:0000256" key="6">
    <source>
        <dbReference type="ARBA" id="ARBA00034138"/>
    </source>
</evidence>
<feature type="modified residue" description="N6-(pyridoxal phosphate)lysine" evidence="8">
    <location>
        <position position="63"/>
    </location>
</feature>
<evidence type="ECO:0000256" key="4">
    <source>
        <dbReference type="ARBA" id="ARBA00023239"/>
    </source>
</evidence>
<evidence type="ECO:0000259" key="9">
    <source>
        <dbReference type="Pfam" id="PF02784"/>
    </source>
</evidence>
<dbReference type="PROSITE" id="PS00878">
    <property type="entry name" value="ODR_DC_2_1"/>
    <property type="match status" value="1"/>
</dbReference>
<dbReference type="InterPro" id="IPR022644">
    <property type="entry name" value="De-COase2_N"/>
</dbReference>
<comment type="catalytic activity">
    <reaction evidence="7">
        <text>L-ornithine + H(+) = putrescine + CO2</text>
        <dbReference type="Rhea" id="RHEA:22964"/>
        <dbReference type="ChEBI" id="CHEBI:15378"/>
        <dbReference type="ChEBI" id="CHEBI:16526"/>
        <dbReference type="ChEBI" id="CHEBI:46911"/>
        <dbReference type="ChEBI" id="CHEBI:326268"/>
        <dbReference type="EC" id="4.1.1.17"/>
    </reaction>
</comment>
<comment type="caution">
    <text evidence="10">The sequence shown here is derived from an EMBL/GenBank/DDBJ whole genome shotgun (WGS) entry which is preliminary data.</text>
</comment>
<dbReference type="EMBL" id="SJPY01000010">
    <property type="protein sequence ID" value="TWU35254.1"/>
    <property type="molecule type" value="Genomic_DNA"/>
</dbReference>
<dbReference type="EC" id="4.1.1.17" evidence="6"/>
<evidence type="ECO:0000313" key="11">
    <source>
        <dbReference type="Proteomes" id="UP000315471"/>
    </source>
</evidence>
<dbReference type="GO" id="GO:0004586">
    <property type="term" value="F:ornithine decarboxylase activity"/>
    <property type="evidence" value="ECO:0007669"/>
    <property type="project" value="UniProtKB-EC"/>
</dbReference>
<comment type="pathway">
    <text evidence="5">Amine and polyamine biosynthesis; putrescine biosynthesis via L-ornithine pathway; putrescine from L-ornithine: step 1/1.</text>
</comment>
<evidence type="ECO:0000256" key="1">
    <source>
        <dbReference type="ARBA" id="ARBA00001933"/>
    </source>
</evidence>
<dbReference type="FunFam" id="3.20.20.10:FF:000008">
    <property type="entry name" value="Ornithine decarboxylase"/>
    <property type="match status" value="1"/>
</dbReference>
<dbReference type="GO" id="GO:0005737">
    <property type="term" value="C:cytoplasm"/>
    <property type="evidence" value="ECO:0007669"/>
    <property type="project" value="TreeGrafter"/>
</dbReference>
<evidence type="ECO:0000256" key="3">
    <source>
        <dbReference type="ARBA" id="ARBA00022898"/>
    </source>
</evidence>
<sequence>MRTDILIPQRMRNAQSVLSFETAHELGERLSTPLLVVSKSKLVETYCTMHEHLPGVELYYAAKANPNPYVLETLNELGCSVDVCSHGELLAAKGAGFSPSQMLHTHPCKTRQNLLDCYNEGVRWFVYDNESELDKIAGHTPDIKLLLRLATSGGSSLINLSAKFGADPSEVIEMLIAARERGLDVRGFSFHVGSQCVNPSDYRTVLHSIRKCWDEAAANGFLLEVLDIGGGFPAPYRDNEMIPLADYCDSVSVSLQDVFGDISVRFIAEPGRGMVAECMTLVTRVLGKSMRGGKRWYIIDDGLYGSFSGKVFDHVDYNVIADNPLGFPTYPCVLAGPTCDSSDVVAHDQWLPDLEIGDLLLVPTMGAYAGASACPFNGLPVAGSTMID</sequence>
<dbReference type="GO" id="GO:0033387">
    <property type="term" value="P:putrescine biosynthetic process from arginine, via ornithine"/>
    <property type="evidence" value="ECO:0007669"/>
    <property type="project" value="TreeGrafter"/>
</dbReference>
<protein>
    <recommendedName>
        <fullName evidence="6">ornithine decarboxylase</fullName>
        <ecNumber evidence="6">4.1.1.17</ecNumber>
    </recommendedName>
</protein>
<dbReference type="InterPro" id="IPR009006">
    <property type="entry name" value="Ala_racemase/Decarboxylase_C"/>
</dbReference>
<comment type="cofactor">
    <cofactor evidence="1 8">
        <name>pyridoxal 5'-phosphate</name>
        <dbReference type="ChEBI" id="CHEBI:597326"/>
    </cofactor>
</comment>
<dbReference type="SUPFAM" id="SSF51419">
    <property type="entry name" value="PLP-binding barrel"/>
    <property type="match status" value="1"/>
</dbReference>
<dbReference type="Proteomes" id="UP000315471">
    <property type="component" value="Unassembled WGS sequence"/>
</dbReference>
<evidence type="ECO:0000256" key="8">
    <source>
        <dbReference type="PIRSR" id="PIRSR600183-50"/>
    </source>
</evidence>
<dbReference type="RefSeq" id="WP_146602441.1">
    <property type="nucleotide sequence ID" value="NZ_SJPY01000010.1"/>
</dbReference>
<evidence type="ECO:0000313" key="10">
    <source>
        <dbReference type="EMBL" id="TWU35254.1"/>
    </source>
</evidence>
<dbReference type="PRINTS" id="PR01179">
    <property type="entry name" value="ODADCRBXLASE"/>
</dbReference>
<dbReference type="Pfam" id="PF02784">
    <property type="entry name" value="Orn_Arg_deC_N"/>
    <property type="match status" value="1"/>
</dbReference>
<dbReference type="PANTHER" id="PTHR11482">
    <property type="entry name" value="ARGININE/DIAMINOPIMELATE/ORNITHINE DECARBOXYLASE"/>
    <property type="match status" value="1"/>
</dbReference>
<organism evidence="10 11">
    <name type="scientific">Novipirellula aureliae</name>
    <dbReference type="NCBI Taxonomy" id="2527966"/>
    <lineage>
        <taxon>Bacteria</taxon>
        <taxon>Pseudomonadati</taxon>
        <taxon>Planctomycetota</taxon>
        <taxon>Planctomycetia</taxon>
        <taxon>Pirellulales</taxon>
        <taxon>Pirellulaceae</taxon>
        <taxon>Novipirellula</taxon>
    </lineage>
</organism>
<name>A0A5C6DGX6_9BACT</name>
<dbReference type="Gene3D" id="2.40.37.10">
    <property type="entry name" value="Lyase, Ornithine Decarboxylase, Chain A, domain 1"/>
    <property type="match status" value="1"/>
</dbReference>
<comment type="similarity">
    <text evidence="2">Belongs to the Orn/Lys/Arg decarboxylase class-II family.</text>
</comment>
<evidence type="ECO:0000256" key="5">
    <source>
        <dbReference type="ARBA" id="ARBA00034115"/>
    </source>
</evidence>
<reference evidence="10 11" key="1">
    <citation type="submission" date="2019-02" db="EMBL/GenBank/DDBJ databases">
        <title>Deep-cultivation of Planctomycetes and their phenomic and genomic characterization uncovers novel biology.</title>
        <authorList>
            <person name="Wiegand S."/>
            <person name="Jogler M."/>
            <person name="Boedeker C."/>
            <person name="Pinto D."/>
            <person name="Vollmers J."/>
            <person name="Rivas-Marin E."/>
            <person name="Kohn T."/>
            <person name="Peeters S.H."/>
            <person name="Heuer A."/>
            <person name="Rast P."/>
            <person name="Oberbeckmann S."/>
            <person name="Bunk B."/>
            <person name="Jeske O."/>
            <person name="Meyerdierks A."/>
            <person name="Storesund J.E."/>
            <person name="Kallscheuer N."/>
            <person name="Luecker S."/>
            <person name="Lage O.M."/>
            <person name="Pohl T."/>
            <person name="Merkel B.J."/>
            <person name="Hornburger P."/>
            <person name="Mueller R.-W."/>
            <person name="Bruemmer F."/>
            <person name="Labrenz M."/>
            <person name="Spormann A.M."/>
            <person name="Op Den Camp H."/>
            <person name="Overmann J."/>
            <person name="Amann R."/>
            <person name="Jetten M.S.M."/>
            <person name="Mascher T."/>
            <person name="Medema M.H."/>
            <person name="Devos D.P."/>
            <person name="Kaster A.-K."/>
            <person name="Ovreas L."/>
            <person name="Rohde M."/>
            <person name="Galperin M.Y."/>
            <person name="Jogler C."/>
        </authorList>
    </citation>
    <scope>NUCLEOTIDE SEQUENCE [LARGE SCALE GENOMIC DNA]</scope>
    <source>
        <strain evidence="10 11">Q31b</strain>
    </source>
</reference>
<keyword evidence="11" id="KW-1185">Reference proteome</keyword>
<dbReference type="InterPro" id="IPR029066">
    <property type="entry name" value="PLP-binding_barrel"/>
</dbReference>
<dbReference type="PRINTS" id="PR01182">
    <property type="entry name" value="ORNDCRBXLASE"/>
</dbReference>
<dbReference type="InterPro" id="IPR002433">
    <property type="entry name" value="Orn_de-COase"/>
</dbReference>
<feature type="domain" description="Orn/DAP/Arg decarboxylase 2 N-terminal" evidence="9">
    <location>
        <begin position="41"/>
        <end position="276"/>
    </location>
</feature>
<keyword evidence="3 8" id="KW-0663">Pyridoxal phosphate</keyword>
<dbReference type="SUPFAM" id="SSF50621">
    <property type="entry name" value="Alanine racemase C-terminal domain-like"/>
    <property type="match status" value="1"/>
</dbReference>
<dbReference type="OrthoDB" id="9802241at2"/>
<keyword evidence="4 10" id="KW-0456">Lyase</keyword>
<feature type="active site" description="Proton donor" evidence="8">
    <location>
        <position position="339"/>
    </location>
</feature>